<dbReference type="RefSeq" id="WP_142554228.1">
    <property type="nucleotide sequence ID" value="NZ_VIFX01000032.1"/>
</dbReference>
<accession>A0A544VWE5</accession>
<dbReference type="AlphaFoldDB" id="A0A544VWE5"/>
<name>A0A544VWE5_9MYCO</name>
<comment type="caution">
    <text evidence="2">The sequence shown here is derived from an EMBL/GenBank/DDBJ whole genome shotgun (WGS) entry which is preliminary data.</text>
</comment>
<gene>
    <name evidence="2" type="ORF">D8S82_22480</name>
</gene>
<sequence length="112" mass="12404">MASHPLPSSIPPAPDTGAEKQWIDSPPSYGSYEKAMLEFVRRWHRFGGGSAQDIFVEFGLNEQEFFSRVLHLVGAAAPAGPGVASTADNQIRKVCRWRLSVLAERYHRHAAN</sequence>
<reference evidence="2 3" key="1">
    <citation type="submission" date="2018-10" db="EMBL/GenBank/DDBJ databases">
        <title>Draft genome of Mycobacterium hodleri strain B.</title>
        <authorList>
            <person name="Amande T.J."/>
            <person name="Mcgenity T.J."/>
        </authorList>
    </citation>
    <scope>NUCLEOTIDE SEQUENCE [LARGE SCALE GENOMIC DNA]</scope>
    <source>
        <strain evidence="2 3">B</strain>
    </source>
</reference>
<organism evidence="2 3">
    <name type="scientific">Mycolicibacterium hodleri</name>
    <dbReference type="NCBI Taxonomy" id="49897"/>
    <lineage>
        <taxon>Bacteria</taxon>
        <taxon>Bacillati</taxon>
        <taxon>Actinomycetota</taxon>
        <taxon>Actinomycetes</taxon>
        <taxon>Mycobacteriales</taxon>
        <taxon>Mycobacteriaceae</taxon>
        <taxon>Mycolicibacterium</taxon>
    </lineage>
</organism>
<protein>
    <recommendedName>
        <fullName evidence="4">DUF3263 domain-containing protein</fullName>
    </recommendedName>
</protein>
<evidence type="ECO:0000313" key="3">
    <source>
        <dbReference type="Proteomes" id="UP000315759"/>
    </source>
</evidence>
<dbReference type="EMBL" id="VIFX01000032">
    <property type="protein sequence ID" value="TQR84316.1"/>
    <property type="molecule type" value="Genomic_DNA"/>
</dbReference>
<evidence type="ECO:0000313" key="2">
    <source>
        <dbReference type="EMBL" id="TQR84316.1"/>
    </source>
</evidence>
<evidence type="ECO:0000256" key="1">
    <source>
        <dbReference type="SAM" id="MobiDB-lite"/>
    </source>
</evidence>
<proteinExistence type="predicted"/>
<dbReference type="Proteomes" id="UP000315759">
    <property type="component" value="Unassembled WGS sequence"/>
</dbReference>
<evidence type="ECO:0008006" key="4">
    <source>
        <dbReference type="Google" id="ProtNLM"/>
    </source>
</evidence>
<keyword evidence="3" id="KW-1185">Reference proteome</keyword>
<feature type="region of interest" description="Disordered" evidence="1">
    <location>
        <begin position="1"/>
        <end position="25"/>
    </location>
</feature>